<dbReference type="EMBL" id="JAACXV010000387">
    <property type="protein sequence ID" value="KAF7278800.1"/>
    <property type="molecule type" value="Genomic_DNA"/>
</dbReference>
<reference evidence="2" key="1">
    <citation type="submission" date="2020-08" db="EMBL/GenBank/DDBJ databases">
        <title>Genome sequencing and assembly of the red palm weevil Rhynchophorus ferrugineus.</title>
        <authorList>
            <person name="Dias G.B."/>
            <person name="Bergman C.M."/>
            <person name="Manee M."/>
        </authorList>
    </citation>
    <scope>NUCLEOTIDE SEQUENCE</scope>
    <source>
        <strain evidence="2">AA-2017</strain>
        <tissue evidence="2">Whole larva</tissue>
    </source>
</reference>
<feature type="region of interest" description="Disordered" evidence="1">
    <location>
        <begin position="27"/>
        <end position="52"/>
    </location>
</feature>
<dbReference type="AlphaFoldDB" id="A0A834IJ25"/>
<name>A0A834IJ25_RHYFE</name>
<dbReference type="Proteomes" id="UP000625711">
    <property type="component" value="Unassembled WGS sequence"/>
</dbReference>
<organism evidence="2 3">
    <name type="scientific">Rhynchophorus ferrugineus</name>
    <name type="common">Red palm weevil</name>
    <name type="synonym">Curculio ferrugineus</name>
    <dbReference type="NCBI Taxonomy" id="354439"/>
    <lineage>
        <taxon>Eukaryota</taxon>
        <taxon>Metazoa</taxon>
        <taxon>Ecdysozoa</taxon>
        <taxon>Arthropoda</taxon>
        <taxon>Hexapoda</taxon>
        <taxon>Insecta</taxon>
        <taxon>Pterygota</taxon>
        <taxon>Neoptera</taxon>
        <taxon>Endopterygota</taxon>
        <taxon>Coleoptera</taxon>
        <taxon>Polyphaga</taxon>
        <taxon>Cucujiformia</taxon>
        <taxon>Curculionidae</taxon>
        <taxon>Dryophthorinae</taxon>
        <taxon>Rhynchophorus</taxon>
    </lineage>
</organism>
<accession>A0A834IJ25</accession>
<evidence type="ECO:0000256" key="1">
    <source>
        <dbReference type="SAM" id="MobiDB-lite"/>
    </source>
</evidence>
<keyword evidence="3" id="KW-1185">Reference proteome</keyword>
<sequence length="92" mass="10286">MKRYGIPCRKPSISPQETAVGHGCIDSIRKKEENETPPFLQPAERMRRHKEKSYGNSAMFSVLPMVGGQGGEAKRDLASSSFFSSRTRLLKT</sequence>
<evidence type="ECO:0000313" key="3">
    <source>
        <dbReference type="Proteomes" id="UP000625711"/>
    </source>
</evidence>
<protein>
    <submittedName>
        <fullName evidence="2">Uncharacterized protein</fullName>
    </submittedName>
</protein>
<evidence type="ECO:0000313" key="2">
    <source>
        <dbReference type="EMBL" id="KAF7278800.1"/>
    </source>
</evidence>
<comment type="caution">
    <text evidence="2">The sequence shown here is derived from an EMBL/GenBank/DDBJ whole genome shotgun (WGS) entry which is preliminary data.</text>
</comment>
<gene>
    <name evidence="2" type="ORF">GWI33_007980</name>
</gene>
<proteinExistence type="predicted"/>